<feature type="transmembrane region" description="Helical" evidence="1">
    <location>
        <begin position="119"/>
        <end position="142"/>
    </location>
</feature>
<organism evidence="2 3">
    <name type="scientific">Algoriphagus halophilus</name>
    <dbReference type="NCBI Taxonomy" id="226505"/>
    <lineage>
        <taxon>Bacteria</taxon>
        <taxon>Pseudomonadati</taxon>
        <taxon>Bacteroidota</taxon>
        <taxon>Cytophagia</taxon>
        <taxon>Cytophagales</taxon>
        <taxon>Cyclobacteriaceae</taxon>
        <taxon>Algoriphagus</taxon>
    </lineage>
</organism>
<evidence type="ECO:0000313" key="3">
    <source>
        <dbReference type="Proteomes" id="UP000185221"/>
    </source>
</evidence>
<evidence type="ECO:0000256" key="1">
    <source>
        <dbReference type="SAM" id="Phobius"/>
    </source>
</evidence>
<gene>
    <name evidence="2" type="ORF">SAMN05444394_2447</name>
</gene>
<accession>A0A1N6FHA0</accession>
<reference evidence="3" key="1">
    <citation type="submission" date="2016-11" db="EMBL/GenBank/DDBJ databases">
        <authorList>
            <person name="Varghese N."/>
            <person name="Submissions S."/>
        </authorList>
    </citation>
    <scope>NUCLEOTIDE SEQUENCE [LARGE SCALE GENOMIC DNA]</scope>
    <source>
        <strain evidence="3">DSM 15292</strain>
    </source>
</reference>
<sequence length="152" mass="16995">MSDSLITFLGIYFLSLFKFIAGPVLGSAAGYGVIESISVTVAGMMTSVFLFTLVGNKFKKYLKLRFSKKKPIFSKKNRTLVKVWKKYGEVGIAIITPLVLTPIGGTLIMVSFGAKKRHIYLNMLLSSLFWATVFCLSIDQLLNIPFFHKLLE</sequence>
<protein>
    <recommendedName>
        <fullName evidence="4">Small multi-drug export protein</fullName>
    </recommendedName>
</protein>
<proteinExistence type="predicted"/>
<dbReference type="RefSeq" id="WP_074225288.1">
    <property type="nucleotide sequence ID" value="NZ_FSRC01000002.1"/>
</dbReference>
<keyword evidence="1" id="KW-0472">Membrane</keyword>
<evidence type="ECO:0000313" key="2">
    <source>
        <dbReference type="EMBL" id="SIN94617.1"/>
    </source>
</evidence>
<dbReference type="EMBL" id="FSRC01000002">
    <property type="protein sequence ID" value="SIN94617.1"/>
    <property type="molecule type" value="Genomic_DNA"/>
</dbReference>
<feature type="transmembrane region" description="Helical" evidence="1">
    <location>
        <begin position="36"/>
        <end position="55"/>
    </location>
</feature>
<keyword evidence="3" id="KW-1185">Reference proteome</keyword>
<evidence type="ECO:0008006" key="4">
    <source>
        <dbReference type="Google" id="ProtNLM"/>
    </source>
</evidence>
<dbReference type="OrthoDB" id="1467737at2"/>
<dbReference type="STRING" id="226505.SAMN05444394_2447"/>
<feature type="transmembrane region" description="Helical" evidence="1">
    <location>
        <begin position="90"/>
        <end position="113"/>
    </location>
</feature>
<keyword evidence="1" id="KW-0812">Transmembrane</keyword>
<dbReference type="AlphaFoldDB" id="A0A1N6FHA0"/>
<keyword evidence="1" id="KW-1133">Transmembrane helix</keyword>
<dbReference type="Proteomes" id="UP000185221">
    <property type="component" value="Unassembled WGS sequence"/>
</dbReference>
<name>A0A1N6FHA0_9BACT</name>